<comment type="caution">
    <text evidence="2">The sequence shown here is derived from an EMBL/GenBank/DDBJ whole genome shotgun (WGS) entry which is preliminary data.</text>
</comment>
<dbReference type="PANTHER" id="PTHR33324:SF2">
    <property type="entry name" value="MYB_SANT-LIKE DNA-BINDING DOMAIN-CONTAINING PROTEIN"/>
    <property type="match status" value="1"/>
</dbReference>
<proteinExistence type="predicted"/>
<dbReference type="Proteomes" id="UP000325313">
    <property type="component" value="Unassembled WGS sequence"/>
</dbReference>
<reference evidence="2 3" key="1">
    <citation type="submission" date="2019-05" db="EMBL/GenBank/DDBJ databases">
        <title>Emergence of the Ug99 lineage of the wheat stem rust pathogen through somatic hybridization.</title>
        <authorList>
            <person name="Li F."/>
            <person name="Upadhyaya N.M."/>
            <person name="Sperschneider J."/>
            <person name="Matny O."/>
            <person name="Nguyen-Phuc H."/>
            <person name="Mago R."/>
            <person name="Raley C."/>
            <person name="Miller M.E."/>
            <person name="Silverstein K.A.T."/>
            <person name="Henningsen E."/>
            <person name="Hirsch C.D."/>
            <person name="Visser B."/>
            <person name="Pretorius Z.A."/>
            <person name="Steffenson B.J."/>
            <person name="Schwessinger B."/>
            <person name="Dodds P.N."/>
            <person name="Figueroa M."/>
        </authorList>
    </citation>
    <scope>NUCLEOTIDE SEQUENCE [LARGE SCALE GENOMIC DNA]</scope>
    <source>
        <strain evidence="2 3">Ug99</strain>
    </source>
</reference>
<name>A0A5B0RAF4_PUCGR</name>
<evidence type="ECO:0000256" key="1">
    <source>
        <dbReference type="SAM" id="MobiDB-lite"/>
    </source>
</evidence>
<evidence type="ECO:0000313" key="2">
    <source>
        <dbReference type="EMBL" id="KAA1122289.1"/>
    </source>
</evidence>
<organism evidence="2 3">
    <name type="scientific">Puccinia graminis f. sp. tritici</name>
    <dbReference type="NCBI Taxonomy" id="56615"/>
    <lineage>
        <taxon>Eukaryota</taxon>
        <taxon>Fungi</taxon>
        <taxon>Dikarya</taxon>
        <taxon>Basidiomycota</taxon>
        <taxon>Pucciniomycotina</taxon>
        <taxon>Pucciniomycetes</taxon>
        <taxon>Pucciniales</taxon>
        <taxon>Pucciniaceae</taxon>
        <taxon>Puccinia</taxon>
    </lineage>
</organism>
<sequence>MSSQNLVAPSYLAHRAPSDLAHRHNARAARQNTWAPNTTQRRGRGPNRSWTTDRNHDGQSSMDLIVDWLTVEGNYGLWRLGRRSKQDVAETIAQYLVTNGAASREWHGIEQQITGLERKFRDALALRNQTGQGIMDKAEELERNFGLGDNNQPKDDHVEHARNQTEVAIQKKCKYFYELEPIMVDRLAAIPLDIHEQGVKNGTNLAVALSLTRPEEPEMIPLDEEDNLVDACADTHSNVNLDDTDNAGLTLSQVTPQQSVSPNTSPLPQAQSNRCSTNYSERITKRIFPTREEMMVQSQAELELTCERMNSDIQMVDANVELAAELRNGFNGDTGNHEHNTLQIQQLQLEIAFRKVEIARVRASILEAEQQSSGPFSRAKMVQDFVRSVLSLQEALETTIRFLGPE</sequence>
<gene>
    <name evidence="2" type="ORF">PGTUg99_036255</name>
</gene>
<accession>A0A5B0RAF4</accession>
<dbReference type="AlphaFoldDB" id="A0A5B0RAF4"/>
<feature type="compositionally biased region" description="Polar residues" evidence="1">
    <location>
        <begin position="31"/>
        <end position="40"/>
    </location>
</feature>
<dbReference type="EMBL" id="VDEP01000236">
    <property type="protein sequence ID" value="KAA1122289.1"/>
    <property type="molecule type" value="Genomic_DNA"/>
</dbReference>
<dbReference type="PANTHER" id="PTHR33324">
    <property type="entry name" value="EXPRESSED PROTEIN"/>
    <property type="match status" value="1"/>
</dbReference>
<feature type="region of interest" description="Disordered" evidence="1">
    <location>
        <begin position="17"/>
        <end position="57"/>
    </location>
</feature>
<evidence type="ECO:0000313" key="3">
    <source>
        <dbReference type="Proteomes" id="UP000325313"/>
    </source>
</evidence>
<protein>
    <submittedName>
        <fullName evidence="2">Uncharacterized protein</fullName>
    </submittedName>
</protein>
<feature type="region of interest" description="Disordered" evidence="1">
    <location>
        <begin position="255"/>
        <end position="278"/>
    </location>
</feature>